<organism evidence="1">
    <name type="scientific">marine sediment metagenome</name>
    <dbReference type="NCBI Taxonomy" id="412755"/>
    <lineage>
        <taxon>unclassified sequences</taxon>
        <taxon>metagenomes</taxon>
        <taxon>ecological metagenomes</taxon>
    </lineage>
</organism>
<dbReference type="EMBL" id="LAZR01053650">
    <property type="protein sequence ID" value="KKK80285.1"/>
    <property type="molecule type" value="Genomic_DNA"/>
</dbReference>
<accession>A0A0F8Z2J9</accession>
<protein>
    <submittedName>
        <fullName evidence="1">Uncharacterized protein</fullName>
    </submittedName>
</protein>
<evidence type="ECO:0000313" key="1">
    <source>
        <dbReference type="EMBL" id="KKK80285.1"/>
    </source>
</evidence>
<gene>
    <name evidence="1" type="ORF">LCGC14_2825010</name>
</gene>
<reference evidence="1" key="1">
    <citation type="journal article" date="2015" name="Nature">
        <title>Complex archaea that bridge the gap between prokaryotes and eukaryotes.</title>
        <authorList>
            <person name="Spang A."/>
            <person name="Saw J.H."/>
            <person name="Jorgensen S.L."/>
            <person name="Zaremba-Niedzwiedzka K."/>
            <person name="Martijn J."/>
            <person name="Lind A.E."/>
            <person name="van Eijk R."/>
            <person name="Schleper C."/>
            <person name="Guy L."/>
            <person name="Ettema T.J."/>
        </authorList>
    </citation>
    <scope>NUCLEOTIDE SEQUENCE</scope>
</reference>
<proteinExistence type="predicted"/>
<dbReference type="AlphaFoldDB" id="A0A0F8Z2J9"/>
<name>A0A0F8Z2J9_9ZZZZ</name>
<sequence length="92" mass="10020">MGTCKNCVFWECLGDEPILAENNDKTQGWCHKDSPRATPIVMPTLTALKQVVPQVLEMTLWPITTPIMWCGQFEKANEVSSPVAAALTAGTG</sequence>
<comment type="caution">
    <text evidence="1">The sequence shown here is derived from an EMBL/GenBank/DDBJ whole genome shotgun (WGS) entry which is preliminary data.</text>
</comment>